<evidence type="ECO:0000313" key="1">
    <source>
        <dbReference type="EMBL" id="CAF5218433.1"/>
    </source>
</evidence>
<proteinExistence type="predicted"/>
<dbReference type="AlphaFoldDB" id="A0A8S3JMC9"/>
<accession>A0A8S3JMC9</accession>
<protein>
    <submittedName>
        <fullName evidence="1">Uncharacterized protein</fullName>
    </submittedName>
</protein>
<dbReference type="EMBL" id="CAJOBJ010361591">
    <property type="protein sequence ID" value="CAF5218433.1"/>
    <property type="molecule type" value="Genomic_DNA"/>
</dbReference>
<evidence type="ECO:0000313" key="2">
    <source>
        <dbReference type="Proteomes" id="UP000681720"/>
    </source>
</evidence>
<reference evidence="1" key="1">
    <citation type="submission" date="2021-02" db="EMBL/GenBank/DDBJ databases">
        <authorList>
            <person name="Nowell W R."/>
        </authorList>
    </citation>
    <scope>NUCLEOTIDE SEQUENCE</scope>
</reference>
<sequence length="25" mass="2594">MLDIIGNNEEAISNDVCNRSGSNGA</sequence>
<feature type="non-terminal residue" evidence="1">
    <location>
        <position position="25"/>
    </location>
</feature>
<gene>
    <name evidence="1" type="ORF">GIL414_LOCUS82951</name>
</gene>
<organism evidence="1 2">
    <name type="scientific">Rotaria magnacalcarata</name>
    <dbReference type="NCBI Taxonomy" id="392030"/>
    <lineage>
        <taxon>Eukaryota</taxon>
        <taxon>Metazoa</taxon>
        <taxon>Spiralia</taxon>
        <taxon>Gnathifera</taxon>
        <taxon>Rotifera</taxon>
        <taxon>Eurotatoria</taxon>
        <taxon>Bdelloidea</taxon>
        <taxon>Philodinida</taxon>
        <taxon>Philodinidae</taxon>
        <taxon>Rotaria</taxon>
    </lineage>
</organism>
<comment type="caution">
    <text evidence="1">The sequence shown here is derived from an EMBL/GenBank/DDBJ whole genome shotgun (WGS) entry which is preliminary data.</text>
</comment>
<name>A0A8S3JMC9_9BILA</name>
<dbReference type="Proteomes" id="UP000681720">
    <property type="component" value="Unassembled WGS sequence"/>
</dbReference>